<feature type="compositionally biased region" description="Low complexity" evidence="3">
    <location>
        <begin position="807"/>
        <end position="818"/>
    </location>
</feature>
<proteinExistence type="predicted"/>
<feature type="compositionally biased region" description="Low complexity" evidence="3">
    <location>
        <begin position="511"/>
        <end position="521"/>
    </location>
</feature>
<feature type="compositionally biased region" description="Basic and acidic residues" evidence="3">
    <location>
        <begin position="609"/>
        <end position="620"/>
    </location>
</feature>
<dbReference type="VEuPathDB" id="FungiDB:CC1G_00961"/>
<feature type="compositionally biased region" description="Polar residues" evidence="3">
    <location>
        <begin position="451"/>
        <end position="473"/>
    </location>
</feature>
<evidence type="ECO:0000313" key="5">
    <source>
        <dbReference type="EMBL" id="EAU90577.2"/>
    </source>
</evidence>
<dbReference type="InterPro" id="IPR025151">
    <property type="entry name" value="ELYS_dom"/>
</dbReference>
<name>A8N986_COPC7</name>
<keyword evidence="2" id="KW-0539">Nucleus</keyword>
<dbReference type="RefSeq" id="XP_001831414.2">
    <property type="nucleotide sequence ID" value="XM_001831362.2"/>
</dbReference>
<evidence type="ECO:0000256" key="1">
    <source>
        <dbReference type="ARBA" id="ARBA00004123"/>
    </source>
</evidence>
<protein>
    <recommendedName>
        <fullName evidence="4">ELYS-like domain-containing protein</fullName>
    </recommendedName>
</protein>
<keyword evidence="6" id="KW-1185">Reference proteome</keyword>
<dbReference type="Proteomes" id="UP000001861">
    <property type="component" value="Unassembled WGS sequence"/>
</dbReference>
<dbReference type="AlphaFoldDB" id="A8N986"/>
<feature type="compositionally biased region" description="Polar residues" evidence="3">
    <location>
        <begin position="539"/>
        <end position="548"/>
    </location>
</feature>
<evidence type="ECO:0000313" key="6">
    <source>
        <dbReference type="Proteomes" id="UP000001861"/>
    </source>
</evidence>
<dbReference type="STRING" id="240176.A8N986"/>
<dbReference type="Pfam" id="PF13934">
    <property type="entry name" value="ELYS"/>
    <property type="match status" value="1"/>
</dbReference>
<feature type="compositionally biased region" description="Acidic residues" evidence="3">
    <location>
        <begin position="671"/>
        <end position="683"/>
    </location>
</feature>
<feature type="compositionally biased region" description="Basic and acidic residues" evidence="3">
    <location>
        <begin position="589"/>
        <end position="599"/>
    </location>
</feature>
<feature type="compositionally biased region" description="Low complexity" evidence="3">
    <location>
        <begin position="636"/>
        <end position="647"/>
    </location>
</feature>
<gene>
    <name evidence="5" type="ORF">CC1G_00961</name>
</gene>
<feature type="compositionally biased region" description="Polar residues" evidence="3">
    <location>
        <begin position="393"/>
        <end position="407"/>
    </location>
</feature>
<feature type="compositionally biased region" description="Basic and acidic residues" evidence="3">
    <location>
        <begin position="560"/>
        <end position="575"/>
    </location>
</feature>
<dbReference type="eggNOG" id="ENOG502S4G4">
    <property type="taxonomic scope" value="Eukaryota"/>
</dbReference>
<feature type="compositionally biased region" description="Low complexity" evidence="3">
    <location>
        <begin position="684"/>
        <end position="694"/>
    </location>
</feature>
<feature type="compositionally biased region" description="Acidic residues" evidence="3">
    <location>
        <begin position="753"/>
        <end position="762"/>
    </location>
</feature>
<evidence type="ECO:0000256" key="2">
    <source>
        <dbReference type="ARBA" id="ARBA00023242"/>
    </source>
</evidence>
<comment type="caution">
    <text evidence="5">The sequence shown here is derived from an EMBL/GenBank/DDBJ whole genome shotgun (WGS) entry which is preliminary data.</text>
</comment>
<dbReference type="GO" id="GO:0005634">
    <property type="term" value="C:nucleus"/>
    <property type="evidence" value="ECO:0007669"/>
    <property type="project" value="UniProtKB-SubCell"/>
</dbReference>
<evidence type="ECO:0000256" key="3">
    <source>
        <dbReference type="SAM" id="MobiDB-lite"/>
    </source>
</evidence>
<feature type="compositionally biased region" description="Pro residues" evidence="3">
    <location>
        <begin position="522"/>
        <end position="537"/>
    </location>
</feature>
<sequence length="847" mass="92851">MSLISHQVLTFHSDRDTRFRLNDDDSARLTSTMDEGSTSQHGAAGLIRYFDVSEDGFAWREPCSEQIRERRAAMNDKLIFDCILISGGVRDPDFIYPPHDVAGLTRLLDAIASSSYDTLKKQTLVYFLLKWHQDGREDKFRLQCSIPPQFTALADAYWYVDSGINIGKGVSLLSDSRLNRDHASKIMQAIALSPQSGPLLRKYIRTACPALVEPPDVLRYLIALAESSLFEAWSFQRTFSETHELRPRLFRKLLDWALYPIPQPKALKELISLPLSKYEETLLNDYATKPPEEYSASIIARLQDLVCVRYIELGKYADAIKMDRKFSSNAYDGKDSSDRRNMINELYEALPPVEKSLIDMPIRVEKPKRPQPPANADVSMSQSWEEVRVPENLNKSTSTPLRNIQIPANNSPANASFSVANGTTPAPVAPSAAPVLPLATGPPQPAFTPRKSLTSQPLNPLNSSLGSAKNRTPLSGVGQRLAAGASPSISSPVSGIRFPLQSKPPVQTGHASTSTATTAASIPPPPPPVNPGVPPQPVFKSTTNQPNAFYQPKPHQKQKRTFEEVERSPERNKSEDAEEGDETMQVDESPPKKERREEDMGGQAEEDIPGWKDHDVDESLNKSIFAPQGSPPERISSASVVQVKKASPPSPPQESISAKPKSKQRPPGAFVDEEHDSQSEEEPVSPVSVVSAASGRRRSTARQASASRGKEPRTSTARSTRGRTSRKSKGDTEDLDRCVPGGFTISAASIETEPTDNEEDDQVAPLRPTSPPLTATSKRPARKTRSVASVSDIGDDDGVKTRRRSSRLTASSSLRNLSPESVKGESATAPRSGTKKSSRASTAKKRK</sequence>
<organism evidence="5 6">
    <name type="scientific">Coprinopsis cinerea (strain Okayama-7 / 130 / ATCC MYA-4618 / FGSC 9003)</name>
    <name type="common">Inky cap fungus</name>
    <name type="synonym">Hormographiella aspergillata</name>
    <dbReference type="NCBI Taxonomy" id="240176"/>
    <lineage>
        <taxon>Eukaryota</taxon>
        <taxon>Fungi</taxon>
        <taxon>Dikarya</taxon>
        <taxon>Basidiomycota</taxon>
        <taxon>Agaricomycotina</taxon>
        <taxon>Agaricomycetes</taxon>
        <taxon>Agaricomycetidae</taxon>
        <taxon>Agaricales</taxon>
        <taxon>Agaricineae</taxon>
        <taxon>Psathyrellaceae</taxon>
        <taxon>Coprinopsis</taxon>
    </lineage>
</organism>
<dbReference type="EMBL" id="AACS02000007">
    <property type="protein sequence ID" value="EAU90577.2"/>
    <property type="molecule type" value="Genomic_DNA"/>
</dbReference>
<feature type="compositionally biased region" description="Basic and acidic residues" evidence="3">
    <location>
        <begin position="728"/>
        <end position="737"/>
    </location>
</feature>
<dbReference type="KEGG" id="cci:CC1G_00961"/>
<dbReference type="HOGENOM" id="CLU_010550_0_0_1"/>
<feature type="compositionally biased region" description="Basic residues" evidence="3">
    <location>
        <begin position="833"/>
        <end position="847"/>
    </location>
</feature>
<feature type="domain" description="ELYS-like" evidence="4">
    <location>
        <begin position="77"/>
        <end position="289"/>
    </location>
</feature>
<dbReference type="OMA" id="QMMDELM"/>
<reference evidence="5 6" key="1">
    <citation type="journal article" date="2010" name="Proc. Natl. Acad. Sci. U.S.A.">
        <title>Insights into evolution of multicellular fungi from the assembled chromosomes of the mushroom Coprinopsis cinerea (Coprinus cinereus).</title>
        <authorList>
            <person name="Stajich J.E."/>
            <person name="Wilke S.K."/>
            <person name="Ahren D."/>
            <person name="Au C.H."/>
            <person name="Birren B.W."/>
            <person name="Borodovsky M."/>
            <person name="Burns C."/>
            <person name="Canback B."/>
            <person name="Casselton L.A."/>
            <person name="Cheng C.K."/>
            <person name="Deng J."/>
            <person name="Dietrich F.S."/>
            <person name="Fargo D.C."/>
            <person name="Farman M.L."/>
            <person name="Gathman A.C."/>
            <person name="Goldberg J."/>
            <person name="Guigo R."/>
            <person name="Hoegger P.J."/>
            <person name="Hooker J.B."/>
            <person name="Huggins A."/>
            <person name="James T.Y."/>
            <person name="Kamada T."/>
            <person name="Kilaru S."/>
            <person name="Kodira C."/>
            <person name="Kues U."/>
            <person name="Kupfer D."/>
            <person name="Kwan H.S."/>
            <person name="Lomsadze A."/>
            <person name="Li W."/>
            <person name="Lilly W.W."/>
            <person name="Ma L.J."/>
            <person name="Mackey A.J."/>
            <person name="Manning G."/>
            <person name="Martin F."/>
            <person name="Muraguchi H."/>
            <person name="Natvig D.O."/>
            <person name="Palmerini H."/>
            <person name="Ramesh M.A."/>
            <person name="Rehmeyer C.J."/>
            <person name="Roe B.A."/>
            <person name="Shenoy N."/>
            <person name="Stanke M."/>
            <person name="Ter-Hovhannisyan V."/>
            <person name="Tunlid A."/>
            <person name="Velagapudi R."/>
            <person name="Vision T.J."/>
            <person name="Zeng Q."/>
            <person name="Zolan M.E."/>
            <person name="Pukkila P.J."/>
        </authorList>
    </citation>
    <scope>NUCLEOTIDE SEQUENCE [LARGE SCALE GENOMIC DNA]</scope>
    <source>
        <strain evidence="6">Okayama-7 / 130 / ATCC MYA-4618 / FGSC 9003</strain>
    </source>
</reference>
<dbReference type="OrthoDB" id="20729at2759"/>
<dbReference type="InParanoid" id="A8N986"/>
<dbReference type="GeneID" id="6007886"/>
<feature type="compositionally biased region" description="Acidic residues" evidence="3">
    <location>
        <begin position="576"/>
        <end position="585"/>
    </location>
</feature>
<feature type="compositionally biased region" description="Low complexity" evidence="3">
    <location>
        <begin position="425"/>
        <end position="439"/>
    </location>
</feature>
<evidence type="ECO:0000259" key="4">
    <source>
        <dbReference type="Pfam" id="PF13934"/>
    </source>
</evidence>
<comment type="subcellular location">
    <subcellularLocation>
        <location evidence="1">Nucleus</location>
    </subcellularLocation>
</comment>
<feature type="region of interest" description="Disordered" evidence="3">
    <location>
        <begin position="365"/>
        <end position="407"/>
    </location>
</feature>
<accession>A8N986</accession>
<feature type="region of interest" description="Disordered" evidence="3">
    <location>
        <begin position="425"/>
        <end position="847"/>
    </location>
</feature>